<sequence length="198" mass="23338">MYLCKNILYNTDSVPRKGVLWCNNKLNCINIVILASNKVSSNQMRYKLYREQQLTCDMDTAWAFFSSPMNLSEITPKDMGFVVTSDCDQQEIFEGMIIDYLVSPILRFPLKWKTKITQVEKNKSFTDFQLKGPYAYWNHFHEFIPNENGVLMKDRVDYELPLGILGTIAHGIFVKRKLERIFDYRHQVLEKLFNQTQN</sequence>
<dbReference type="Proteomes" id="UP000432350">
    <property type="component" value="Unassembled WGS sequence"/>
</dbReference>
<name>A0A2X2JKU7_SPHMU</name>
<proteinExistence type="predicted"/>
<reference evidence="2 4" key="2">
    <citation type="submission" date="2019-10" db="EMBL/GenBank/DDBJ databases">
        <authorList>
            <person name="Karimi E."/>
        </authorList>
    </citation>
    <scope>NUCLEOTIDE SEQUENCE [LARGE SCALE GENOMIC DNA]</scope>
    <source>
        <strain evidence="2">Sphingobacterium sp. 8BC</strain>
    </source>
</reference>
<organism evidence="1 3">
    <name type="scientific">Sphingobacterium multivorum</name>
    <dbReference type="NCBI Taxonomy" id="28454"/>
    <lineage>
        <taxon>Bacteria</taxon>
        <taxon>Pseudomonadati</taxon>
        <taxon>Bacteroidota</taxon>
        <taxon>Sphingobacteriia</taxon>
        <taxon>Sphingobacteriales</taxon>
        <taxon>Sphingobacteriaceae</taxon>
        <taxon>Sphingobacterium</taxon>
    </lineage>
</organism>
<gene>
    <name evidence="1" type="ORF">NCTC11343_05279</name>
    <name evidence="2" type="ORF">SPHINGO8BC_80089</name>
</gene>
<evidence type="ECO:0000313" key="4">
    <source>
        <dbReference type="Proteomes" id="UP000432350"/>
    </source>
</evidence>
<evidence type="ECO:0000313" key="3">
    <source>
        <dbReference type="Proteomes" id="UP000251241"/>
    </source>
</evidence>
<dbReference type="EMBL" id="CABWMV010000027">
    <property type="protein sequence ID" value="VXD07178.1"/>
    <property type="molecule type" value="Genomic_DNA"/>
</dbReference>
<evidence type="ECO:0000313" key="2">
    <source>
        <dbReference type="EMBL" id="VXD07178.1"/>
    </source>
</evidence>
<reference evidence="1 3" key="1">
    <citation type="submission" date="2018-06" db="EMBL/GenBank/DDBJ databases">
        <authorList>
            <consortium name="Pathogen Informatics"/>
            <person name="Doyle S."/>
        </authorList>
    </citation>
    <scope>NUCLEOTIDE SEQUENCE [LARGE SCALE GENOMIC DNA]</scope>
    <source>
        <strain evidence="1 3">NCTC11343</strain>
    </source>
</reference>
<dbReference type="EMBL" id="UAUU01000011">
    <property type="protein sequence ID" value="SPZ94404.1"/>
    <property type="molecule type" value="Genomic_DNA"/>
</dbReference>
<dbReference type="Proteomes" id="UP000251241">
    <property type="component" value="Unassembled WGS sequence"/>
</dbReference>
<evidence type="ECO:0000313" key="1">
    <source>
        <dbReference type="EMBL" id="SPZ94404.1"/>
    </source>
</evidence>
<dbReference type="InterPro" id="IPR023393">
    <property type="entry name" value="START-like_dom_sf"/>
</dbReference>
<dbReference type="Gene3D" id="3.30.530.20">
    <property type="match status" value="1"/>
</dbReference>
<dbReference type="AlphaFoldDB" id="A0A2X2JKU7"/>
<accession>A0A2X2JKU7</accession>
<protein>
    <submittedName>
        <fullName evidence="1">Uncharacterized conserved protein</fullName>
    </submittedName>
</protein>
<accession>A0A654DMK3</accession>
<dbReference type="CDD" id="cd07820">
    <property type="entry name" value="SRPBCC_3"/>
    <property type="match status" value="1"/>
</dbReference>
<dbReference type="SUPFAM" id="SSF55961">
    <property type="entry name" value="Bet v1-like"/>
    <property type="match status" value="1"/>
</dbReference>